<dbReference type="Proteomes" id="UP000007148">
    <property type="component" value="Unassembled WGS sequence"/>
</dbReference>
<feature type="region of interest" description="Disordered" evidence="2">
    <location>
        <begin position="879"/>
        <end position="905"/>
    </location>
</feature>
<dbReference type="HOGENOM" id="CLU_342002_0_0_1"/>
<dbReference type="InParanoid" id="G4THI6"/>
<dbReference type="EMBL" id="CAFZ01000094">
    <property type="protein sequence ID" value="CCA70783.1"/>
    <property type="molecule type" value="Genomic_DNA"/>
</dbReference>
<feature type="region of interest" description="Disordered" evidence="2">
    <location>
        <begin position="1"/>
        <end position="40"/>
    </location>
</feature>
<feature type="region of interest" description="Disordered" evidence="2">
    <location>
        <begin position="312"/>
        <end position="383"/>
    </location>
</feature>
<organism evidence="4 5">
    <name type="scientific">Serendipita indica (strain DSM 11827)</name>
    <name type="common">Root endophyte fungus</name>
    <name type="synonym">Piriformospora indica</name>
    <dbReference type="NCBI Taxonomy" id="1109443"/>
    <lineage>
        <taxon>Eukaryota</taxon>
        <taxon>Fungi</taxon>
        <taxon>Dikarya</taxon>
        <taxon>Basidiomycota</taxon>
        <taxon>Agaricomycotina</taxon>
        <taxon>Agaricomycetes</taxon>
        <taxon>Sebacinales</taxon>
        <taxon>Serendipitaceae</taxon>
        <taxon>Serendipita</taxon>
    </lineage>
</organism>
<comment type="caution">
    <text evidence="4">The sequence shown here is derived from an EMBL/GenBank/DDBJ whole genome shotgun (WGS) entry which is preliminary data.</text>
</comment>
<evidence type="ECO:0000256" key="1">
    <source>
        <dbReference type="ARBA" id="ARBA00022737"/>
    </source>
</evidence>
<dbReference type="eggNOG" id="KOG3524">
    <property type="taxonomic scope" value="Eukaryota"/>
</dbReference>
<keyword evidence="5" id="KW-1185">Reference proteome</keyword>
<evidence type="ECO:0000259" key="3">
    <source>
        <dbReference type="PROSITE" id="PS50172"/>
    </source>
</evidence>
<dbReference type="SUPFAM" id="SSF52113">
    <property type="entry name" value="BRCT domain"/>
    <property type="match status" value="3"/>
</dbReference>
<dbReference type="OMA" id="LKPRGFE"/>
<dbReference type="InterPro" id="IPR059215">
    <property type="entry name" value="BRCT2_TopBP1-like"/>
</dbReference>
<evidence type="ECO:0000313" key="5">
    <source>
        <dbReference type="Proteomes" id="UP000007148"/>
    </source>
</evidence>
<evidence type="ECO:0000313" key="4">
    <source>
        <dbReference type="EMBL" id="CCA70783.1"/>
    </source>
</evidence>
<dbReference type="GO" id="GO:0007095">
    <property type="term" value="P:mitotic G2 DNA damage checkpoint signaling"/>
    <property type="evidence" value="ECO:0007669"/>
    <property type="project" value="TreeGrafter"/>
</dbReference>
<sequence length="905" mass="98546">MGRARGGVKVPNVKLRPAETSKAPSTRRNVIDSDEEDQADDTYELQGPRAIFRGVILCATGIKDKRTIFDLVRRMGGTHSTDFTDATTHLVASEPGSEKYRCALERGVPVVTPSWIYGAHDRWKLGENFSVESTIPSHRLLPFIGVRICVTGIEVADIRNRIHKLTKANGGEYLKSLDKTCTHLLCAAESSPKVDYANRVNAEREVARGRADGGEVPPSIEVLWEEWFWDCIHVGGRLQTEPYHIVKPRPEPMSRSVMHSPEVARPSLPPPPSVGLPEQLPLSSLLADAKDTAAPTKVIRGAALSQWNAITGSRGAPATSGFAPSTLRSSHVNRKSRNESSSSPVKKTWASGSFDSASAPKGYERRSPKKKTIPGNPSTPTRVRAFPITAAENTESNGKTANGPSSTFLSKFSRAPAFSQDQTNLPSKDVASRKELGGDGIFSGATFRAMGDAACDVVFSALERAGGTLLQAGSPDYYIVRLVGGSDAQKEFPLSEHAKFRTECWLERCLFENRICPVEDSITCVPLTVRRPIKDHSSYLVAFSGLDTFDATWVARLLRLLGKLPLSFLHFSRSHIIEIPISPAFSMQCTHLICPSREGVKYQKAKEWGIPVVDFEWLTGLARTATDPDVYNEPDSASNVVSSIGDLKIGTSMANTVDDSMPVYSPVFGVTSPGRSHLVRPPSPGSPTPTRKQAKLDIHELAQRLGSGTGTPKRLLSPNEKAAAGLKSQRVPSSVTPSPIPLTTQLIATSKRYDSNTPTIPFFDVQSASAKNLTKSIDALLGSKRGAEEDPEVASSSAPAGQGRARKRPRAPSSKRTEESPCKKLALGPLVPNFENEHRVHHDDNWASATSPVKGIAVNYADPLDADERRRLQMLVDNEIHPLEEEQVQTKASRRPRRSTRPKGT</sequence>
<feature type="region of interest" description="Disordered" evidence="2">
    <location>
        <begin position="784"/>
        <end position="824"/>
    </location>
</feature>
<feature type="domain" description="BRCT" evidence="3">
    <location>
        <begin position="437"/>
        <end position="523"/>
    </location>
</feature>
<name>G4THI6_SERID</name>
<proteinExistence type="predicted"/>
<dbReference type="PROSITE" id="PS50172">
    <property type="entry name" value="BRCT"/>
    <property type="match status" value="3"/>
</dbReference>
<dbReference type="CDD" id="cd17731">
    <property type="entry name" value="BRCT_TopBP1_rpt2_like"/>
    <property type="match status" value="2"/>
</dbReference>
<feature type="domain" description="BRCT" evidence="3">
    <location>
        <begin position="47"/>
        <end position="117"/>
    </location>
</feature>
<protein>
    <recommendedName>
        <fullName evidence="3">BRCT domain-containing protein</fullName>
    </recommendedName>
</protein>
<dbReference type="PANTHER" id="PTHR13561:SF20">
    <property type="entry name" value="DNA TOPOISOMERASE 2-BINDING PROTEIN 1"/>
    <property type="match status" value="1"/>
</dbReference>
<reference evidence="4 5" key="1">
    <citation type="journal article" date="2011" name="PLoS Pathog.">
        <title>Endophytic Life Strategies Decoded by Genome and Transcriptome Analyses of the Mutualistic Root Symbiont Piriformospora indica.</title>
        <authorList>
            <person name="Zuccaro A."/>
            <person name="Lahrmann U."/>
            <person name="Guldener U."/>
            <person name="Langen G."/>
            <person name="Pfiffi S."/>
            <person name="Biedenkopf D."/>
            <person name="Wong P."/>
            <person name="Samans B."/>
            <person name="Grimm C."/>
            <person name="Basiewicz M."/>
            <person name="Murat C."/>
            <person name="Martin F."/>
            <person name="Kogel K.H."/>
        </authorList>
    </citation>
    <scope>NUCLEOTIDE SEQUENCE [LARGE SCALE GENOMIC DNA]</scope>
    <source>
        <strain evidence="4 5">DSM 11827</strain>
    </source>
</reference>
<gene>
    <name evidence="4" type="ORF">PIIN_04718</name>
</gene>
<feature type="domain" description="BRCT" evidence="3">
    <location>
        <begin position="138"/>
        <end position="245"/>
    </location>
</feature>
<dbReference type="Pfam" id="PF12738">
    <property type="entry name" value="PTCB-BRCT"/>
    <property type="match status" value="3"/>
</dbReference>
<dbReference type="GO" id="GO:0033314">
    <property type="term" value="P:mitotic DNA replication checkpoint signaling"/>
    <property type="evidence" value="ECO:0007669"/>
    <property type="project" value="TreeGrafter"/>
</dbReference>
<dbReference type="STRING" id="1109443.G4THI6"/>
<dbReference type="GO" id="GO:0006270">
    <property type="term" value="P:DNA replication initiation"/>
    <property type="evidence" value="ECO:0007669"/>
    <property type="project" value="TreeGrafter"/>
</dbReference>
<feature type="region of interest" description="Disordered" evidence="2">
    <location>
        <begin position="254"/>
        <end position="276"/>
    </location>
</feature>
<dbReference type="InterPro" id="IPR036420">
    <property type="entry name" value="BRCT_dom_sf"/>
</dbReference>
<dbReference type="SMART" id="SM00292">
    <property type="entry name" value="BRCT"/>
    <property type="match status" value="3"/>
</dbReference>
<feature type="compositionally biased region" description="Polar residues" evidence="2">
    <location>
        <begin position="339"/>
        <end position="356"/>
    </location>
</feature>
<dbReference type="InterPro" id="IPR001357">
    <property type="entry name" value="BRCT_dom"/>
</dbReference>
<keyword evidence="1" id="KW-0677">Repeat</keyword>
<dbReference type="Gene3D" id="3.40.50.10190">
    <property type="entry name" value="BRCT domain"/>
    <property type="match status" value="4"/>
</dbReference>
<dbReference type="PANTHER" id="PTHR13561">
    <property type="entry name" value="DNA REPLICATION REGULATOR DPB11-RELATED"/>
    <property type="match status" value="1"/>
</dbReference>
<dbReference type="OrthoDB" id="251770at2759"/>
<accession>G4THI6</accession>
<evidence type="ECO:0000256" key="2">
    <source>
        <dbReference type="SAM" id="MobiDB-lite"/>
    </source>
</evidence>
<feature type="compositionally biased region" description="Basic residues" evidence="2">
    <location>
        <begin position="892"/>
        <end position="905"/>
    </location>
</feature>
<dbReference type="AlphaFoldDB" id="G4THI6"/>